<dbReference type="GO" id="GO:0051536">
    <property type="term" value="F:iron-sulfur cluster binding"/>
    <property type="evidence" value="ECO:0007669"/>
    <property type="project" value="InterPro"/>
</dbReference>
<dbReference type="Proteomes" id="UP000318834">
    <property type="component" value="Unassembled WGS sequence"/>
</dbReference>
<evidence type="ECO:0000259" key="2">
    <source>
        <dbReference type="Pfam" id="PF01592"/>
    </source>
</evidence>
<feature type="domain" description="NIF system FeS cluster assembly NifU N-terminal" evidence="2">
    <location>
        <begin position="7"/>
        <end position="124"/>
    </location>
</feature>
<organism evidence="3 4">
    <name type="scientific">Candidatus Segetimicrobium genomatis</name>
    <dbReference type="NCBI Taxonomy" id="2569760"/>
    <lineage>
        <taxon>Bacteria</taxon>
        <taxon>Bacillati</taxon>
        <taxon>Candidatus Sysuimicrobiota</taxon>
        <taxon>Candidatus Sysuimicrobiia</taxon>
        <taxon>Candidatus Sysuimicrobiales</taxon>
        <taxon>Candidatus Segetimicrobiaceae</taxon>
        <taxon>Candidatus Segetimicrobium</taxon>
    </lineage>
</organism>
<dbReference type="InterPro" id="IPR002871">
    <property type="entry name" value="NIF_FeS_clus_asmbl_NifU_N"/>
</dbReference>
<dbReference type="EMBL" id="VBAP01000008">
    <property type="protein sequence ID" value="TMI76960.1"/>
    <property type="molecule type" value="Genomic_DNA"/>
</dbReference>
<protein>
    <submittedName>
        <fullName evidence="3">SUF system NifU family Fe-S cluster assembly protein</fullName>
    </submittedName>
</protein>
<accession>A0A537J078</accession>
<sequence>MALDDLYREVILDHYTRPRNKGTIDGADITVEGANPLCGDELSVYVKLTGGRISDVRFVGRGCSISQASASMMTDQIKGKTLREARALVGQFKAMMHGEDVPEEELGDLMALQGVRKFPVRIKCATLAWVALDQGVEEFESARGKVEAKATSEVE</sequence>
<reference evidence="3 4" key="1">
    <citation type="journal article" date="2019" name="Nat. Microbiol.">
        <title>Mediterranean grassland soil C-N compound turnover is dependent on rainfall and depth, and is mediated by genomically divergent microorganisms.</title>
        <authorList>
            <person name="Diamond S."/>
            <person name="Andeer P.F."/>
            <person name="Li Z."/>
            <person name="Crits-Christoph A."/>
            <person name="Burstein D."/>
            <person name="Anantharaman K."/>
            <person name="Lane K.R."/>
            <person name="Thomas B.C."/>
            <person name="Pan C."/>
            <person name="Northen T.R."/>
            <person name="Banfield J.F."/>
        </authorList>
    </citation>
    <scope>NUCLEOTIDE SEQUENCE [LARGE SCALE GENOMIC DNA]</scope>
    <source>
        <strain evidence="3">NP_8</strain>
    </source>
</reference>
<evidence type="ECO:0000313" key="4">
    <source>
        <dbReference type="Proteomes" id="UP000318834"/>
    </source>
</evidence>
<evidence type="ECO:0000256" key="1">
    <source>
        <dbReference type="ARBA" id="ARBA00006420"/>
    </source>
</evidence>
<dbReference type="GO" id="GO:0005506">
    <property type="term" value="F:iron ion binding"/>
    <property type="evidence" value="ECO:0007669"/>
    <property type="project" value="InterPro"/>
</dbReference>
<dbReference type="AlphaFoldDB" id="A0A537J078"/>
<evidence type="ECO:0000313" key="3">
    <source>
        <dbReference type="EMBL" id="TMI76960.1"/>
    </source>
</evidence>
<dbReference type="Gene3D" id="3.90.1010.10">
    <property type="match status" value="1"/>
</dbReference>
<comment type="similarity">
    <text evidence="1">Belongs to the NifU family.</text>
</comment>
<dbReference type="NCBIfam" id="TIGR01994">
    <property type="entry name" value="SUF_scaf_2"/>
    <property type="match status" value="1"/>
</dbReference>
<proteinExistence type="inferred from homology"/>
<dbReference type="SUPFAM" id="SSF82649">
    <property type="entry name" value="SufE/NifU"/>
    <property type="match status" value="1"/>
</dbReference>
<dbReference type="Pfam" id="PF01592">
    <property type="entry name" value="NifU_N"/>
    <property type="match status" value="1"/>
</dbReference>
<dbReference type="PANTHER" id="PTHR10093">
    <property type="entry name" value="IRON-SULFUR CLUSTER ASSEMBLY ENZYME NIFU HOMOLOG"/>
    <property type="match status" value="1"/>
</dbReference>
<dbReference type="GO" id="GO:0016226">
    <property type="term" value="P:iron-sulfur cluster assembly"/>
    <property type="evidence" value="ECO:0007669"/>
    <property type="project" value="InterPro"/>
</dbReference>
<dbReference type="FunFam" id="3.90.1010.10:FF:000002">
    <property type="entry name" value="Iron-sulfur cluster assembly scaffold protein NifU"/>
    <property type="match status" value="1"/>
</dbReference>
<name>A0A537J078_9BACT</name>
<comment type="caution">
    <text evidence="3">The sequence shown here is derived from an EMBL/GenBank/DDBJ whole genome shotgun (WGS) entry which is preliminary data.</text>
</comment>
<dbReference type="CDD" id="cd06664">
    <property type="entry name" value="IscU_like"/>
    <property type="match status" value="1"/>
</dbReference>
<gene>
    <name evidence="3" type="ORF">E6H05_01750</name>
</gene>